<feature type="transmembrane region" description="Helical" evidence="1">
    <location>
        <begin position="71"/>
        <end position="88"/>
    </location>
</feature>
<accession>A0AAD6M976</accession>
<dbReference type="EMBL" id="JAQIZT010000010">
    <property type="protein sequence ID" value="KAJ6981288.1"/>
    <property type="molecule type" value="Genomic_DNA"/>
</dbReference>
<keyword evidence="1" id="KW-1133">Transmembrane helix</keyword>
<dbReference type="AlphaFoldDB" id="A0AAD6M976"/>
<gene>
    <name evidence="2" type="ORF">NC653_024635</name>
</gene>
<organism evidence="2 3">
    <name type="scientific">Populus alba x Populus x berolinensis</name>
    <dbReference type="NCBI Taxonomy" id="444605"/>
    <lineage>
        <taxon>Eukaryota</taxon>
        <taxon>Viridiplantae</taxon>
        <taxon>Streptophyta</taxon>
        <taxon>Embryophyta</taxon>
        <taxon>Tracheophyta</taxon>
        <taxon>Spermatophyta</taxon>
        <taxon>Magnoliopsida</taxon>
        <taxon>eudicotyledons</taxon>
        <taxon>Gunneridae</taxon>
        <taxon>Pentapetalae</taxon>
        <taxon>rosids</taxon>
        <taxon>fabids</taxon>
        <taxon>Malpighiales</taxon>
        <taxon>Salicaceae</taxon>
        <taxon>Saliceae</taxon>
        <taxon>Populus</taxon>
    </lineage>
</organism>
<evidence type="ECO:0000256" key="1">
    <source>
        <dbReference type="SAM" id="Phobius"/>
    </source>
</evidence>
<sequence>MAPDFYCCGAGTAGNKEAVTGFQPGMWSLFKLAIFSLIREWQFEKATHHLSGFPGTMAMFYKLVHVLLEKLSFLIAMASGSLAAMAIFESVMKDFLQFQASDSVQRPNLSGASIDFLNTQRPVDGWKITLCGLASDKPAPEFYTNGVNESL</sequence>
<dbReference type="Proteomes" id="UP001164929">
    <property type="component" value="Chromosome 10"/>
</dbReference>
<evidence type="ECO:0000313" key="3">
    <source>
        <dbReference type="Proteomes" id="UP001164929"/>
    </source>
</evidence>
<keyword evidence="1" id="KW-0472">Membrane</keyword>
<evidence type="ECO:0000313" key="2">
    <source>
        <dbReference type="EMBL" id="KAJ6981288.1"/>
    </source>
</evidence>
<proteinExistence type="predicted"/>
<name>A0AAD6M976_9ROSI</name>
<comment type="caution">
    <text evidence="2">The sequence shown here is derived from an EMBL/GenBank/DDBJ whole genome shotgun (WGS) entry which is preliminary data.</text>
</comment>
<reference evidence="2" key="1">
    <citation type="journal article" date="2023" name="Mol. Ecol. Resour.">
        <title>Chromosome-level genome assembly of a triploid poplar Populus alba 'Berolinensis'.</title>
        <authorList>
            <person name="Chen S."/>
            <person name="Yu Y."/>
            <person name="Wang X."/>
            <person name="Wang S."/>
            <person name="Zhang T."/>
            <person name="Zhou Y."/>
            <person name="He R."/>
            <person name="Meng N."/>
            <person name="Wang Y."/>
            <person name="Liu W."/>
            <person name="Liu Z."/>
            <person name="Liu J."/>
            <person name="Guo Q."/>
            <person name="Huang H."/>
            <person name="Sederoff R.R."/>
            <person name="Wang G."/>
            <person name="Qu G."/>
            <person name="Chen S."/>
        </authorList>
    </citation>
    <scope>NUCLEOTIDE SEQUENCE</scope>
    <source>
        <strain evidence="2">SC-2020</strain>
    </source>
</reference>
<protein>
    <submittedName>
        <fullName evidence="2">Uncharacterized protein</fullName>
    </submittedName>
</protein>
<keyword evidence="1" id="KW-0812">Transmembrane</keyword>
<keyword evidence="3" id="KW-1185">Reference proteome</keyword>